<evidence type="ECO:0000313" key="2">
    <source>
        <dbReference type="EMBL" id="KAF4652636.1"/>
    </source>
</evidence>
<dbReference type="AlphaFoldDB" id="A0A7J6L1S7"/>
<sequence>AAETSTTGAVTTTEAATTQVTSTTASTSGSEKLEGKFCGTLYGQRFSVDFEEGHATVSVLGESAGADYTVDGTNIVFSNYDPMLQKLMDTFNIKKIEGTIVNSSEVHIKADFLIDTTLTSC</sequence>
<keyword evidence="3" id="KW-1185">Reference proteome</keyword>
<proteinExistence type="predicted"/>
<dbReference type="Proteomes" id="UP000591131">
    <property type="component" value="Unassembled WGS sequence"/>
</dbReference>
<comment type="caution">
    <text evidence="2">The sequence shown here is derived from an EMBL/GenBank/DDBJ whole genome shotgun (WGS) entry which is preliminary data.</text>
</comment>
<name>A0A7J6L1S7_PERCH</name>
<feature type="region of interest" description="Disordered" evidence="1">
    <location>
        <begin position="1"/>
        <end position="30"/>
    </location>
</feature>
<reference evidence="2 3" key="1">
    <citation type="submission" date="2020-04" db="EMBL/GenBank/DDBJ databases">
        <title>Perkinsus chesapeaki whole genome sequence.</title>
        <authorList>
            <person name="Bogema D.R."/>
        </authorList>
    </citation>
    <scope>NUCLEOTIDE SEQUENCE [LARGE SCALE GENOMIC DNA]</scope>
    <source>
        <strain evidence="2">ATCC PRA-425</strain>
    </source>
</reference>
<dbReference type="EMBL" id="JAAPAO010000900">
    <property type="protein sequence ID" value="KAF4652636.1"/>
    <property type="molecule type" value="Genomic_DNA"/>
</dbReference>
<accession>A0A7J6L1S7</accession>
<organism evidence="2 3">
    <name type="scientific">Perkinsus chesapeaki</name>
    <name type="common">Clam parasite</name>
    <name type="synonym">Perkinsus andrewsi</name>
    <dbReference type="NCBI Taxonomy" id="330153"/>
    <lineage>
        <taxon>Eukaryota</taxon>
        <taxon>Sar</taxon>
        <taxon>Alveolata</taxon>
        <taxon>Perkinsozoa</taxon>
        <taxon>Perkinsea</taxon>
        <taxon>Perkinsida</taxon>
        <taxon>Perkinsidae</taxon>
        <taxon>Perkinsus</taxon>
    </lineage>
</organism>
<evidence type="ECO:0000256" key="1">
    <source>
        <dbReference type="SAM" id="MobiDB-lite"/>
    </source>
</evidence>
<feature type="non-terminal residue" evidence="2">
    <location>
        <position position="1"/>
    </location>
</feature>
<dbReference type="OrthoDB" id="443448at2759"/>
<protein>
    <submittedName>
        <fullName evidence="2">Uncharacterized protein</fullName>
    </submittedName>
</protein>
<gene>
    <name evidence="2" type="ORF">FOL47_010991</name>
</gene>
<evidence type="ECO:0000313" key="3">
    <source>
        <dbReference type="Proteomes" id="UP000591131"/>
    </source>
</evidence>